<comment type="caution">
    <text evidence="1">The sequence shown here is derived from an EMBL/GenBank/DDBJ whole genome shotgun (WGS) entry which is preliminary data.</text>
</comment>
<dbReference type="Gene3D" id="1.20.5.340">
    <property type="match status" value="1"/>
</dbReference>
<name>A0AAE1DHM2_9GAST</name>
<dbReference type="AlphaFoldDB" id="A0AAE1DHM2"/>
<dbReference type="Proteomes" id="UP001283361">
    <property type="component" value="Unassembled WGS sequence"/>
</dbReference>
<proteinExistence type="predicted"/>
<dbReference type="EMBL" id="JAWDGP010003786">
    <property type="protein sequence ID" value="KAK3770852.1"/>
    <property type="molecule type" value="Genomic_DNA"/>
</dbReference>
<gene>
    <name evidence="1" type="ORF">RRG08_036452</name>
</gene>
<evidence type="ECO:0000313" key="1">
    <source>
        <dbReference type="EMBL" id="KAK3770852.1"/>
    </source>
</evidence>
<organism evidence="1 2">
    <name type="scientific">Elysia crispata</name>
    <name type="common">lettuce slug</name>
    <dbReference type="NCBI Taxonomy" id="231223"/>
    <lineage>
        <taxon>Eukaryota</taxon>
        <taxon>Metazoa</taxon>
        <taxon>Spiralia</taxon>
        <taxon>Lophotrochozoa</taxon>
        <taxon>Mollusca</taxon>
        <taxon>Gastropoda</taxon>
        <taxon>Heterobranchia</taxon>
        <taxon>Euthyneura</taxon>
        <taxon>Panpulmonata</taxon>
        <taxon>Sacoglossa</taxon>
        <taxon>Placobranchoidea</taxon>
        <taxon>Plakobranchidae</taxon>
        <taxon>Elysia</taxon>
    </lineage>
</organism>
<reference evidence="1" key="1">
    <citation type="journal article" date="2023" name="G3 (Bethesda)">
        <title>A reference genome for the long-term kleptoplast-retaining sea slug Elysia crispata morphotype clarki.</title>
        <authorList>
            <person name="Eastman K.E."/>
            <person name="Pendleton A.L."/>
            <person name="Shaikh M.A."/>
            <person name="Suttiyut T."/>
            <person name="Ogas R."/>
            <person name="Tomko P."/>
            <person name="Gavelis G."/>
            <person name="Widhalm J.R."/>
            <person name="Wisecaver J.H."/>
        </authorList>
    </citation>
    <scope>NUCLEOTIDE SEQUENCE</scope>
    <source>
        <strain evidence="1">ECLA1</strain>
    </source>
</reference>
<accession>A0AAE1DHM2</accession>
<evidence type="ECO:0000313" key="2">
    <source>
        <dbReference type="Proteomes" id="UP001283361"/>
    </source>
</evidence>
<sequence length="128" mass="14109">MPLADRTVLPSCLGRRAIAEEDQTEENALVAVSHNAVLGSIIQLASLVRHADDIFCDLAEECQVVFEKTESIHLKVHALSKKIEQLDSTEVNIHCLIPPTWKCASLDPCCLRAFGVFEVKPTVFICHG</sequence>
<protein>
    <submittedName>
        <fullName evidence="1">Uncharacterized protein</fullName>
    </submittedName>
</protein>
<keyword evidence="2" id="KW-1185">Reference proteome</keyword>